<dbReference type="RefSeq" id="WP_179848079.1">
    <property type="nucleotide sequence ID" value="NZ_JACCBA010000001.1"/>
</dbReference>
<dbReference type="Proteomes" id="UP000529783">
    <property type="component" value="Unassembled WGS sequence"/>
</dbReference>
<evidence type="ECO:0000313" key="2">
    <source>
        <dbReference type="Proteomes" id="UP000529783"/>
    </source>
</evidence>
<dbReference type="AlphaFoldDB" id="A0A7Y9EPW3"/>
<accession>A0A7Y9EPW3</accession>
<name>A0A7Y9EPW3_9ACTN</name>
<dbReference type="EMBL" id="JACCBA010000001">
    <property type="protein sequence ID" value="NYD51750.1"/>
    <property type="molecule type" value="Genomic_DNA"/>
</dbReference>
<keyword evidence="2" id="KW-1185">Reference proteome</keyword>
<evidence type="ECO:0000313" key="1">
    <source>
        <dbReference type="EMBL" id="NYD51750.1"/>
    </source>
</evidence>
<protein>
    <recommendedName>
        <fullName evidence="3">Rad50/SbcC-type AAA domain-containing protein</fullName>
    </recommendedName>
</protein>
<organism evidence="1 2">
    <name type="scientific">Actinomadura luteofluorescens</name>
    <dbReference type="NCBI Taxonomy" id="46163"/>
    <lineage>
        <taxon>Bacteria</taxon>
        <taxon>Bacillati</taxon>
        <taxon>Actinomycetota</taxon>
        <taxon>Actinomycetes</taxon>
        <taxon>Streptosporangiales</taxon>
        <taxon>Thermomonosporaceae</taxon>
        <taxon>Actinomadura</taxon>
    </lineage>
</organism>
<sequence length="694" mass="74498">MSEELAIPSESELHRRITTRLGDADPEEVAAILTAHGLDLTAPLPARRELVVHRLYCEGVKSTGTAAKDGPFTLDIPLGPGPWAIASEINSAGKSSVLWALSFALRGEGFAAFRRPETVGWFHYVRADVEVGGVAASVRLTFERPGRPHARLLSADALPALLALEGRGEEGPGVRTVSEAEPPEVEALIGRFMMDRLGLRPISVWTAEPGAPKGEDGQRDSTEQVHGWPSFFYALALNSANDTILLGPTTVGQLPVRLMQLFLDVPYASELTRLVTARKAELQEESRVARRADEDARARQQKVEPLRAALADAQQRLRDLRDAQPDITALLQAVERAAAQVVACQDAHQVAAGQLEAARKNRLADQRAARRARQSSAARLLLGALDPEACPRCDHDIDDARRAIEDTEHRCSVCANPLPDEPNDPEAAQEALTRIDDRLAASQAAETRFKAAADQAARTLEGARTAYEDAAAALAAARSGEAFTLLEQTQQEVFTLQGALTLAAGETTGALPALAAALSEPIAQPTGPHPLNDERVLAVATEVVKEVVDAHSRALFTELNGEILAIAQALGVTNLGSVNLNLAGHLNAIKSGAKHPYSSFSPVDRLRMRIAAVVGMVRVGRRRGIVSHPGLLLIDAPTADEVVPETAHQVLQTLYDTGNDIPGIQMIITSTESAVWDIFPEDRIVTGVDGRELF</sequence>
<reference evidence="1 2" key="1">
    <citation type="submission" date="2020-07" db="EMBL/GenBank/DDBJ databases">
        <title>Sequencing the genomes of 1000 actinobacteria strains.</title>
        <authorList>
            <person name="Klenk H.-P."/>
        </authorList>
    </citation>
    <scope>NUCLEOTIDE SEQUENCE [LARGE SCALE GENOMIC DNA]</scope>
    <source>
        <strain evidence="1 2">DSM 40398</strain>
    </source>
</reference>
<dbReference type="SUPFAM" id="SSF52540">
    <property type="entry name" value="P-loop containing nucleoside triphosphate hydrolases"/>
    <property type="match status" value="1"/>
</dbReference>
<gene>
    <name evidence="1" type="ORF">BJY14_007733</name>
</gene>
<evidence type="ECO:0008006" key="3">
    <source>
        <dbReference type="Google" id="ProtNLM"/>
    </source>
</evidence>
<proteinExistence type="predicted"/>
<comment type="caution">
    <text evidence="1">The sequence shown here is derived from an EMBL/GenBank/DDBJ whole genome shotgun (WGS) entry which is preliminary data.</text>
</comment>
<dbReference type="InterPro" id="IPR027417">
    <property type="entry name" value="P-loop_NTPase"/>
</dbReference>